<feature type="transmembrane region" description="Helical" evidence="5">
    <location>
        <begin position="101"/>
        <end position="127"/>
    </location>
</feature>
<evidence type="ECO:0000256" key="1">
    <source>
        <dbReference type="ARBA" id="ARBA00004370"/>
    </source>
</evidence>
<comment type="caution">
    <text evidence="7">The sequence shown here is derived from an EMBL/GenBank/DDBJ whole genome shotgun (WGS) entry which is preliminary data.</text>
</comment>
<evidence type="ECO:0000259" key="6">
    <source>
        <dbReference type="PROSITE" id="PS50262"/>
    </source>
</evidence>
<evidence type="ECO:0000313" key="8">
    <source>
        <dbReference type="Proteomes" id="UP000250572"/>
    </source>
</evidence>
<feature type="transmembrane region" description="Helical" evidence="5">
    <location>
        <begin position="203"/>
        <end position="227"/>
    </location>
</feature>
<feature type="transmembrane region" description="Helical" evidence="5">
    <location>
        <begin position="178"/>
        <end position="196"/>
    </location>
</feature>
<dbReference type="PROSITE" id="PS50262">
    <property type="entry name" value="G_PROTEIN_RECEP_F1_2"/>
    <property type="match status" value="1"/>
</dbReference>
<evidence type="ECO:0000313" key="7">
    <source>
        <dbReference type="EMBL" id="PWA26912.1"/>
    </source>
</evidence>
<dbReference type="Gene3D" id="1.20.1070.10">
    <property type="entry name" value="Rhodopsin 7-helix transmembrane proteins"/>
    <property type="match status" value="1"/>
</dbReference>
<dbReference type="AlphaFoldDB" id="A0A315VTK8"/>
<protein>
    <recommendedName>
        <fullName evidence="6">G-protein coupled receptors family 1 profile domain-containing protein</fullName>
    </recommendedName>
</protein>
<dbReference type="SUPFAM" id="SSF81321">
    <property type="entry name" value="Family A G protein-coupled receptor-like"/>
    <property type="match status" value="1"/>
</dbReference>
<feature type="transmembrane region" description="Helical" evidence="5">
    <location>
        <begin position="64"/>
        <end position="89"/>
    </location>
</feature>
<reference evidence="7 8" key="1">
    <citation type="journal article" date="2018" name="G3 (Bethesda)">
        <title>A High-Quality Reference Genome for the Invasive Mosquitofish Gambusia affinis Using a Chicago Library.</title>
        <authorList>
            <person name="Hoffberg S.L."/>
            <person name="Troendle N.J."/>
            <person name="Glenn T.C."/>
            <person name="Mahmud O."/>
            <person name="Louha S."/>
            <person name="Chalopin D."/>
            <person name="Bennetzen J.L."/>
            <person name="Mauricio R."/>
        </authorList>
    </citation>
    <scope>NUCLEOTIDE SEQUENCE [LARGE SCALE GENOMIC DNA]</scope>
    <source>
        <strain evidence="7">NE01/NJP1002.9</strain>
        <tissue evidence="7">Muscle</tissue>
    </source>
</reference>
<proteinExistence type="predicted"/>
<keyword evidence="8" id="KW-1185">Reference proteome</keyword>
<name>A0A315VTK8_GAMAF</name>
<organism evidence="7 8">
    <name type="scientific">Gambusia affinis</name>
    <name type="common">Western mosquitofish</name>
    <name type="synonym">Heterandria affinis</name>
    <dbReference type="NCBI Taxonomy" id="33528"/>
    <lineage>
        <taxon>Eukaryota</taxon>
        <taxon>Metazoa</taxon>
        <taxon>Chordata</taxon>
        <taxon>Craniata</taxon>
        <taxon>Vertebrata</taxon>
        <taxon>Euteleostomi</taxon>
        <taxon>Actinopterygii</taxon>
        <taxon>Neopterygii</taxon>
        <taxon>Teleostei</taxon>
        <taxon>Neoteleostei</taxon>
        <taxon>Acanthomorphata</taxon>
        <taxon>Ovalentaria</taxon>
        <taxon>Atherinomorphae</taxon>
        <taxon>Cyprinodontiformes</taxon>
        <taxon>Poeciliidae</taxon>
        <taxon>Poeciliinae</taxon>
        <taxon>Gambusia</taxon>
    </lineage>
</organism>
<dbReference type="EMBL" id="NHOQ01001156">
    <property type="protein sequence ID" value="PWA26912.1"/>
    <property type="molecule type" value="Genomic_DNA"/>
</dbReference>
<dbReference type="GO" id="GO:0016020">
    <property type="term" value="C:membrane"/>
    <property type="evidence" value="ECO:0007669"/>
    <property type="project" value="UniProtKB-SubCell"/>
</dbReference>
<dbReference type="Pfam" id="PF00001">
    <property type="entry name" value="7tm_1"/>
    <property type="match status" value="1"/>
</dbReference>
<evidence type="ECO:0000256" key="4">
    <source>
        <dbReference type="ARBA" id="ARBA00023136"/>
    </source>
</evidence>
<evidence type="ECO:0000256" key="2">
    <source>
        <dbReference type="ARBA" id="ARBA00022692"/>
    </source>
</evidence>
<evidence type="ECO:0000256" key="5">
    <source>
        <dbReference type="SAM" id="Phobius"/>
    </source>
</evidence>
<accession>A0A315VTK8</accession>
<evidence type="ECO:0000256" key="3">
    <source>
        <dbReference type="ARBA" id="ARBA00022989"/>
    </source>
</evidence>
<dbReference type="PANTHER" id="PTHR33426:SF45">
    <property type="entry name" value="IMMUNODEFICIENCY LENTIVIRAL MATRIX N-TERMINAL DOMAIN-CONTAINING PROTEIN-RELATED"/>
    <property type="match status" value="1"/>
</dbReference>
<dbReference type="PANTHER" id="PTHR33426">
    <property type="entry name" value="C2H2-TYPE DOMAIN-CONTAINING PROTEIN"/>
    <property type="match status" value="1"/>
</dbReference>
<feature type="domain" description="G-protein coupled receptors family 1 profile" evidence="6">
    <location>
        <begin position="81"/>
        <end position="261"/>
    </location>
</feature>
<keyword evidence="4 5" id="KW-0472">Membrane</keyword>
<dbReference type="InterPro" id="IPR000276">
    <property type="entry name" value="GPCR_Rhodpsn"/>
</dbReference>
<feature type="transmembrane region" description="Helical" evidence="5">
    <location>
        <begin position="247"/>
        <end position="268"/>
    </location>
</feature>
<gene>
    <name evidence="7" type="ORF">CCH79_00000936</name>
</gene>
<keyword evidence="3 5" id="KW-1133">Transmembrane helix</keyword>
<feature type="transmembrane region" description="Helical" evidence="5">
    <location>
        <begin position="6"/>
        <end position="24"/>
    </location>
</feature>
<sequence length="547" mass="60623">MEQKAVWTAGMILGGIIALSFCLIRPADMEGFDLNVSGLYISQRSANFSDDTAFEKCKDMQGALIWYLSLQFTNMFLGIPANITVLWLIHKNKRDTSTSDIFIVHLAVLDVLFCLIPPLELASFVFLTTSSPWYILRFFFGLKDCSPLFLSCICLDRYIAVIHPIFFTKLKDRQHRPVLGVLIWLIILVYASVKCVKIKNFDLVFTVIILSTFVFMVFCNIVILWALKQSRAGLDAKHPVKKRAFNMVLIILAIIVFNYFPPAALFPFKNYFPEDIFRCYIHYFSLTGDLEHIPADTDRQRGIILKKQRITEHNEEQGRHAFPICLRKNTKQNPCATGHRCRDSSLTRTSCARQGALLRRVNLEVLSQAGTIGVGLPALTAAEKLLLGVHHLVPLQMTGPPEAFPAGRAAVLLLPRVSLQVQLQAAGHCEFLAALVAAVRPFSCVHPHVHLQVSGLTEGLSAQLTAVRPLPCVAPVMRFEVAEAVEPLAALSAAVGPLARVDPLVHPQVSDVSECFATLLATVWLLPGVSPQVDLKLVALVEALPAV</sequence>
<dbReference type="InterPro" id="IPR017452">
    <property type="entry name" value="GPCR_Rhodpsn_7TM"/>
</dbReference>
<dbReference type="GO" id="GO:0004930">
    <property type="term" value="F:G protein-coupled receptor activity"/>
    <property type="evidence" value="ECO:0007669"/>
    <property type="project" value="InterPro"/>
</dbReference>
<keyword evidence="2 5" id="KW-0812">Transmembrane</keyword>
<dbReference type="STRING" id="33528.ENSGAFP00000015765"/>
<comment type="subcellular location">
    <subcellularLocation>
        <location evidence="1">Membrane</location>
    </subcellularLocation>
</comment>
<dbReference type="Proteomes" id="UP000250572">
    <property type="component" value="Unassembled WGS sequence"/>
</dbReference>